<keyword evidence="2" id="KW-1185">Reference proteome</keyword>
<name>A0A1W6L6Q0_9BURK</name>
<evidence type="ECO:0000313" key="1">
    <source>
        <dbReference type="EMBL" id="ARN19902.1"/>
    </source>
</evidence>
<dbReference type="Proteomes" id="UP000193427">
    <property type="component" value="Chromosome"/>
</dbReference>
<organism evidence="1 2">
    <name type="scientific">Piscinibacter gummiphilus</name>
    <dbReference type="NCBI Taxonomy" id="946333"/>
    <lineage>
        <taxon>Bacteria</taxon>
        <taxon>Pseudomonadati</taxon>
        <taxon>Pseudomonadota</taxon>
        <taxon>Betaproteobacteria</taxon>
        <taxon>Burkholderiales</taxon>
        <taxon>Sphaerotilaceae</taxon>
        <taxon>Piscinibacter</taxon>
    </lineage>
</organism>
<dbReference type="OrthoDB" id="6064963at2"/>
<sequence length="108" mass="11389">MHKMLLTLAAGLTFAGCTTGPGIQPMSGAPGVYFLVRESPTQYPPADKLADESRAEAVAYCDARGGDLEVLEAQASKGWNMTGNVPIFKMRFRCPPRAAAQAASAASR</sequence>
<proteinExistence type="predicted"/>
<dbReference type="AlphaFoldDB" id="A0A1W6L6Q0"/>
<gene>
    <name evidence="1" type="ORF">A4W93_08245</name>
</gene>
<dbReference type="KEGG" id="rgu:A4W93_08245"/>
<reference evidence="1 2" key="1">
    <citation type="submission" date="2016-04" db="EMBL/GenBank/DDBJ databases">
        <title>Complete genome sequence of natural rubber-degrading, novel Gram-negative bacterium, Rhizobacter gummiphilus strain NS21.</title>
        <authorList>
            <person name="Tabata M."/>
            <person name="Kasai D."/>
            <person name="Fukuda M."/>
        </authorList>
    </citation>
    <scope>NUCLEOTIDE SEQUENCE [LARGE SCALE GENOMIC DNA]</scope>
    <source>
        <strain evidence="1 2">NS21</strain>
    </source>
</reference>
<dbReference type="RefSeq" id="WP_085750173.1">
    <property type="nucleotide sequence ID" value="NZ_BSPR01000008.1"/>
</dbReference>
<evidence type="ECO:0000313" key="2">
    <source>
        <dbReference type="Proteomes" id="UP000193427"/>
    </source>
</evidence>
<dbReference type="PROSITE" id="PS51257">
    <property type="entry name" value="PROKAR_LIPOPROTEIN"/>
    <property type="match status" value="1"/>
</dbReference>
<protein>
    <submittedName>
        <fullName evidence="1">Uncharacterized protein</fullName>
    </submittedName>
</protein>
<dbReference type="EMBL" id="CP015118">
    <property type="protein sequence ID" value="ARN19902.1"/>
    <property type="molecule type" value="Genomic_DNA"/>
</dbReference>
<accession>A0A1W6L6Q0</accession>